<keyword evidence="2" id="KW-0653">Protein transport</keyword>
<name>A0AAE1DH21_9GAST</name>
<dbReference type="GO" id="GO:0000045">
    <property type="term" value="P:autophagosome assembly"/>
    <property type="evidence" value="ECO:0007669"/>
    <property type="project" value="InterPro"/>
</dbReference>
<keyword evidence="10" id="KW-1185">Reference proteome</keyword>
<dbReference type="InterPro" id="IPR040040">
    <property type="entry name" value="ATG11"/>
</dbReference>
<dbReference type="Pfam" id="PF04108">
    <property type="entry name" value="ATG17_like"/>
    <property type="match status" value="1"/>
</dbReference>
<dbReference type="InterPro" id="IPR045326">
    <property type="entry name" value="ATG17-like_dom"/>
</dbReference>
<feature type="coiled-coil region" evidence="5">
    <location>
        <begin position="1177"/>
        <end position="1296"/>
    </location>
</feature>
<evidence type="ECO:0000259" key="7">
    <source>
        <dbReference type="Pfam" id="PF04108"/>
    </source>
</evidence>
<comment type="caution">
    <text evidence="9">The sequence shown here is derived from an EMBL/GenBank/DDBJ whole genome shotgun (WGS) entry which is preliminary data.</text>
</comment>
<protein>
    <recommendedName>
        <fullName evidence="11">RB1-inducible coiled-coil protein 1</fullName>
    </recommendedName>
</protein>
<dbReference type="PANTHER" id="PTHR13222:SF1">
    <property type="entry name" value="RB1-INDUCIBLE COILED-COIL PROTEIN 1"/>
    <property type="match status" value="1"/>
</dbReference>
<feature type="coiled-coil region" evidence="5">
    <location>
        <begin position="829"/>
        <end position="901"/>
    </location>
</feature>
<dbReference type="GO" id="GO:0034045">
    <property type="term" value="C:phagophore assembly site membrane"/>
    <property type="evidence" value="ECO:0007669"/>
    <property type="project" value="TreeGrafter"/>
</dbReference>
<reference evidence="9" key="1">
    <citation type="journal article" date="2023" name="G3 (Bethesda)">
        <title>A reference genome for the long-term kleptoplast-retaining sea slug Elysia crispata morphotype clarki.</title>
        <authorList>
            <person name="Eastman K.E."/>
            <person name="Pendleton A.L."/>
            <person name="Shaikh M.A."/>
            <person name="Suttiyut T."/>
            <person name="Ogas R."/>
            <person name="Tomko P."/>
            <person name="Gavelis G."/>
            <person name="Widhalm J.R."/>
            <person name="Wisecaver J.H."/>
        </authorList>
    </citation>
    <scope>NUCLEOTIDE SEQUENCE</scope>
    <source>
        <strain evidence="9">ECLA1</strain>
    </source>
</reference>
<dbReference type="GO" id="GO:0019901">
    <property type="term" value="F:protein kinase binding"/>
    <property type="evidence" value="ECO:0007669"/>
    <property type="project" value="TreeGrafter"/>
</dbReference>
<feature type="domain" description="Autophagy protein ATG17-like" evidence="7">
    <location>
        <begin position="125"/>
        <end position="484"/>
    </location>
</feature>
<dbReference type="CDD" id="cd17060">
    <property type="entry name" value="Ubl_RB1CC1"/>
    <property type="match status" value="1"/>
</dbReference>
<dbReference type="Proteomes" id="UP001283361">
    <property type="component" value="Unassembled WGS sequence"/>
</dbReference>
<evidence type="ECO:0000256" key="1">
    <source>
        <dbReference type="ARBA" id="ARBA00022448"/>
    </source>
</evidence>
<dbReference type="GO" id="GO:0034727">
    <property type="term" value="P:piecemeal microautophagy of the nucleus"/>
    <property type="evidence" value="ECO:0007669"/>
    <property type="project" value="TreeGrafter"/>
</dbReference>
<evidence type="ECO:0000256" key="4">
    <source>
        <dbReference type="ARBA" id="ARBA00023054"/>
    </source>
</evidence>
<evidence type="ECO:0000259" key="8">
    <source>
        <dbReference type="Pfam" id="PF10377"/>
    </source>
</evidence>
<organism evidence="9 10">
    <name type="scientific">Elysia crispata</name>
    <name type="common">lettuce slug</name>
    <dbReference type="NCBI Taxonomy" id="231223"/>
    <lineage>
        <taxon>Eukaryota</taxon>
        <taxon>Metazoa</taxon>
        <taxon>Spiralia</taxon>
        <taxon>Lophotrochozoa</taxon>
        <taxon>Mollusca</taxon>
        <taxon>Gastropoda</taxon>
        <taxon>Heterobranchia</taxon>
        <taxon>Euthyneura</taxon>
        <taxon>Panpulmonata</taxon>
        <taxon>Sacoglossa</taxon>
        <taxon>Placobranchoidea</taxon>
        <taxon>Plakobranchidae</taxon>
        <taxon>Elysia</taxon>
    </lineage>
</organism>
<keyword evidence="1" id="KW-0813">Transport</keyword>
<dbReference type="PANTHER" id="PTHR13222">
    <property type="entry name" value="RB1-INDUCIBLE COILED-COIL"/>
    <property type="match status" value="1"/>
</dbReference>
<dbReference type="GO" id="GO:0061709">
    <property type="term" value="P:reticulophagy"/>
    <property type="evidence" value="ECO:0007669"/>
    <property type="project" value="TreeGrafter"/>
</dbReference>
<proteinExistence type="predicted"/>
<dbReference type="SUPFAM" id="SSF54236">
    <property type="entry name" value="Ubiquitin-like"/>
    <property type="match status" value="1"/>
</dbReference>
<evidence type="ECO:0000256" key="3">
    <source>
        <dbReference type="ARBA" id="ARBA00023006"/>
    </source>
</evidence>
<dbReference type="Pfam" id="PF10377">
    <property type="entry name" value="ATG11"/>
    <property type="match status" value="1"/>
</dbReference>
<feature type="region of interest" description="Disordered" evidence="6">
    <location>
        <begin position="655"/>
        <end position="736"/>
    </location>
</feature>
<feature type="coiled-coil region" evidence="5">
    <location>
        <begin position="1107"/>
        <end position="1145"/>
    </location>
</feature>
<dbReference type="InterPro" id="IPR019460">
    <property type="entry name" value="Atg11_C"/>
</dbReference>
<feature type="coiled-coil region" evidence="5">
    <location>
        <begin position="300"/>
        <end position="327"/>
    </location>
</feature>
<feature type="domain" description="Autophagy-related protein 11 C-terminal" evidence="8">
    <location>
        <begin position="1510"/>
        <end position="1619"/>
    </location>
</feature>
<feature type="compositionally biased region" description="Low complexity" evidence="6">
    <location>
        <begin position="687"/>
        <end position="699"/>
    </location>
</feature>
<dbReference type="Gene3D" id="3.10.20.90">
    <property type="entry name" value="Phosphatidylinositol 3-kinase Catalytic Subunit, Chain A, domain 1"/>
    <property type="match status" value="1"/>
</dbReference>
<sequence length="1664" mass="185219">MLYVFRMDIGQMLTVNMSFLMDTVSRLQVEITRITGIPTEKQILLVSGGHSLKPDQKVMSYGAGADTNPVFLFSRKAIESHEPPIIRSNASKDVLIALKDSLNKVMGMPPQIECVSMGTKIACQIRDNATKILSFCKNEFKEQHLQYQGWGTVVANLEEIAQALHHSKTKFVKAAAAFLPVRDQYFNMLENFSEVMDLLQRIPLLKTLQEGTAITNKGVIPFSKSIGSSHSSFITSASFIPSTLLEWITSQGQGQSLETLRHKCYQDLLIFNSQLFEHFNQQVDEVLKEVTADPLHNKELLGIERRLSDLEKRCNEAMRIAEEQNDVTQNFFLKHASNLSKTADVVSLLPNLCQTHKQQLRIMVERQQRIEALQNNFIKSKQEMSTNIHQRLSWVMHVETSIAQLDNDLIFHMKSMKILQCNLELLSQVKVAPKVYADIVIETARRRKFSHKFSQWAETLAEDSTIVYTTETERRKSFAKNIGDHFLLDTLFKGFDDLPPNFATKAPLRFDSDLPEITSDDIELLSSAAPELKEYLRISDESIIFPSSFPGKERTDSPFAHIIFPTSQSSQTEWAEQPSVVKATEAPPTKFTLPDLQESMPAQILPQVSTSQPHVGLRKSGCTSDAYVSSPITTTASAGHASSVLVSRPTITLAASNASPGRPSKSFHPTIAASPTEREQLSKIGASPPHTESTSPPSSNEFATADFYFEDSMPSPLASSSEKQREENSSSSDIKQVADISKTNTLVSSLQAELANREVLIRELEEKLKEHIPPISQQRQDVVLSDNSATVAPCLSSSDATSTPPMEDALDVSLVLGKFDAMRNGDTPVEELQRSLEHANADLAKAKMDLLHCEKLKLALEQASEDLAKAKDNLFESESALREKEEESKRALLEKDSVIQDLRGQLDCAHGELVKSAAAGAEQEKKINSLQEIIYAHETKAKELTMEVTLSKESLKEVKGKLISVRDSLIRDLSPLKQGLVELRSSVVNNKAELQATVVSTIGSVEKEISLYNKQALASAQSEREALQEEIQQLKAKIHSAESATAEQLVHLQSMKKDYGAQLSRAEEIATQKLNDARVEFETTLKDQATRHALELELELEKCGLELKEKEDIVARQAEELTEVKDRLSEQIREAKLAADEERERLALAYSDNLRQAEESNVKEMGAVTARLRKEFEATLETSNQEAEKRLTEYQSKQDAIRLEMQNEHTEAITSLKEQLEKDKEDAISSLREQLEREHKATVDDLKTQVSELKESLTSTLEQTQLDHANKLTKLKADFDQEREVLQTELASYKNRSLADSSTQPELAALALQQVSGQTQTEMKYKETGLDLTAALEGVNSKLTTSETQTDRNLLAEVISLNSSISYSSEEMIAHKMSASLTGDDKENKACSIETTPVNANMQDNIDDLNLQLACAQEKIASLNEEIRSLKDKVKETSATSPILRPELCRLLSSCLAEGDNALKGEGAQAAYQDMMASSSTAASFILMEGEQQGKAVEGAQADPEIVKSKDQKIAHLEKKLKDVASDKVSIRGCDKNDIVLLCLDESHDQYVVFTVGTYLHFLHSESLEPLGLRFGADGRCRKSWILAEVVEKEFCLAKKAHNRFRVPQGTCFYRVKCKPWTYEADHKTLVGRPLPPAEQEGGAKQGGKGEQQGAKPKKSKDNP</sequence>
<dbReference type="GO" id="GO:0061723">
    <property type="term" value="P:glycophagy"/>
    <property type="evidence" value="ECO:0007669"/>
    <property type="project" value="TreeGrafter"/>
</dbReference>
<keyword evidence="4 5" id="KW-0175">Coiled coil</keyword>
<gene>
    <name evidence="9" type="ORF">RRG08_029952</name>
</gene>
<keyword evidence="3" id="KW-0072">Autophagy</keyword>
<evidence type="ECO:0000313" key="9">
    <source>
        <dbReference type="EMBL" id="KAK3770297.1"/>
    </source>
</evidence>
<feature type="region of interest" description="Disordered" evidence="6">
    <location>
        <begin position="1630"/>
        <end position="1664"/>
    </location>
</feature>
<dbReference type="GO" id="GO:0060090">
    <property type="term" value="F:molecular adaptor activity"/>
    <property type="evidence" value="ECO:0007669"/>
    <property type="project" value="TreeGrafter"/>
</dbReference>
<dbReference type="EMBL" id="JAWDGP010003856">
    <property type="protein sequence ID" value="KAK3770297.1"/>
    <property type="molecule type" value="Genomic_DNA"/>
</dbReference>
<evidence type="ECO:0008006" key="11">
    <source>
        <dbReference type="Google" id="ProtNLM"/>
    </source>
</evidence>
<evidence type="ECO:0000256" key="2">
    <source>
        <dbReference type="ARBA" id="ARBA00022927"/>
    </source>
</evidence>
<dbReference type="InterPro" id="IPR029071">
    <property type="entry name" value="Ubiquitin-like_domsf"/>
</dbReference>
<evidence type="ECO:0000313" key="10">
    <source>
        <dbReference type="Proteomes" id="UP001283361"/>
    </source>
</evidence>
<evidence type="ECO:0000256" key="6">
    <source>
        <dbReference type="SAM" id="MobiDB-lite"/>
    </source>
</evidence>
<accession>A0AAE1DH21</accession>
<dbReference type="GO" id="GO:0034517">
    <property type="term" value="P:ribophagy"/>
    <property type="evidence" value="ECO:0007669"/>
    <property type="project" value="TreeGrafter"/>
</dbReference>
<dbReference type="GO" id="GO:0000422">
    <property type="term" value="P:autophagy of mitochondrion"/>
    <property type="evidence" value="ECO:0007669"/>
    <property type="project" value="TreeGrafter"/>
</dbReference>
<feature type="coiled-coil region" evidence="5">
    <location>
        <begin position="1017"/>
        <end position="1044"/>
    </location>
</feature>
<dbReference type="GO" id="GO:0015031">
    <property type="term" value="P:protein transport"/>
    <property type="evidence" value="ECO:0007669"/>
    <property type="project" value="UniProtKB-KW"/>
</dbReference>
<evidence type="ECO:0000256" key="5">
    <source>
        <dbReference type="SAM" id="Coils"/>
    </source>
</evidence>
<feature type="coiled-coil region" evidence="5">
    <location>
        <begin position="1399"/>
        <end position="1440"/>
    </location>
</feature>
<dbReference type="GO" id="GO:1990316">
    <property type="term" value="C:Atg1/ULK1 kinase complex"/>
    <property type="evidence" value="ECO:0007669"/>
    <property type="project" value="TreeGrafter"/>
</dbReference>